<feature type="transmembrane region" description="Helical" evidence="1">
    <location>
        <begin position="452"/>
        <end position="471"/>
    </location>
</feature>
<feature type="chain" id="PRO_5011493952" evidence="2">
    <location>
        <begin position="22"/>
        <end position="473"/>
    </location>
</feature>
<feature type="transmembrane region" description="Helical" evidence="1">
    <location>
        <begin position="160"/>
        <end position="178"/>
    </location>
</feature>
<keyword evidence="4" id="KW-1185">Reference proteome</keyword>
<evidence type="ECO:0000256" key="1">
    <source>
        <dbReference type="SAM" id="Phobius"/>
    </source>
</evidence>
<dbReference type="RefSeq" id="WP_089797776.1">
    <property type="nucleotide sequence ID" value="NZ_FPBP01000025.1"/>
</dbReference>
<feature type="transmembrane region" description="Helical" evidence="1">
    <location>
        <begin position="37"/>
        <end position="56"/>
    </location>
</feature>
<dbReference type="OrthoDB" id="8168962at2"/>
<protein>
    <submittedName>
        <fullName evidence="3">Uncharacterized protein</fullName>
    </submittedName>
</protein>
<evidence type="ECO:0000313" key="3">
    <source>
        <dbReference type="EMBL" id="SFU98312.1"/>
    </source>
</evidence>
<organism evidence="3 4">
    <name type="scientific">Halomonas korlensis</name>
    <dbReference type="NCBI Taxonomy" id="463301"/>
    <lineage>
        <taxon>Bacteria</taxon>
        <taxon>Pseudomonadati</taxon>
        <taxon>Pseudomonadota</taxon>
        <taxon>Gammaproteobacteria</taxon>
        <taxon>Oceanospirillales</taxon>
        <taxon>Halomonadaceae</taxon>
        <taxon>Halomonas</taxon>
    </lineage>
</organism>
<feature type="transmembrane region" description="Helical" evidence="1">
    <location>
        <begin position="77"/>
        <end position="99"/>
    </location>
</feature>
<reference evidence="4" key="1">
    <citation type="submission" date="2016-10" db="EMBL/GenBank/DDBJ databases">
        <authorList>
            <person name="Varghese N."/>
            <person name="Submissions S."/>
        </authorList>
    </citation>
    <scope>NUCLEOTIDE SEQUENCE [LARGE SCALE GENOMIC DNA]</scope>
    <source>
        <strain evidence="4">CGMCC 1.6981</strain>
    </source>
</reference>
<keyword evidence="2" id="KW-0732">Signal</keyword>
<dbReference type="EMBL" id="FPBP01000025">
    <property type="protein sequence ID" value="SFU98312.1"/>
    <property type="molecule type" value="Genomic_DNA"/>
</dbReference>
<evidence type="ECO:0000313" key="4">
    <source>
        <dbReference type="Proteomes" id="UP000198693"/>
    </source>
</evidence>
<feature type="transmembrane region" description="Helical" evidence="1">
    <location>
        <begin position="190"/>
        <end position="210"/>
    </location>
</feature>
<keyword evidence="1" id="KW-0472">Membrane</keyword>
<keyword evidence="1" id="KW-1133">Transmembrane helix</keyword>
<dbReference type="AlphaFoldDB" id="A0A1I7KLJ7"/>
<name>A0A1I7KLJ7_9GAMM</name>
<evidence type="ECO:0000256" key="2">
    <source>
        <dbReference type="SAM" id="SignalP"/>
    </source>
</evidence>
<feature type="transmembrane region" description="Helical" evidence="1">
    <location>
        <begin position="312"/>
        <end position="336"/>
    </location>
</feature>
<proteinExistence type="predicted"/>
<feature type="signal peptide" evidence="2">
    <location>
        <begin position="1"/>
        <end position="21"/>
    </location>
</feature>
<dbReference type="Proteomes" id="UP000198693">
    <property type="component" value="Unassembled WGS sequence"/>
</dbReference>
<feature type="transmembrane region" description="Helical" evidence="1">
    <location>
        <begin position="111"/>
        <end position="132"/>
    </location>
</feature>
<sequence>MTRWHAALVTMSVLAASRVQAHAFGARYDLPLPLGLYLAAAGVAVAASFVGALIFLHAGRVRTLHLDIPVPANAGRTLSTMLGISGVLGLAILLGAAFFGPQEAVRNLATVWVWVIWWVGFLLFSALVVCLWPQIDPFRRLAALLAWVAGRPWARSAADLPSAAGLLAPAGLLAIAWIELVSDWSEDPRALGLLVTVYLVIALLGGLVWGQQWFRVADPLSRIFEVLGRVAPLSVASRTALRVRPPGVGLLARSEPICGEVALVTGLVGIVLFDGLSETPAWAAVLDFVSESRSLRPSLLWLRDQGIDLIKLIRTVGLFAIVVSFYGIYWLLIVLMRALTGGGLTIGQLGRGFVGTLLPIAVAYHLSHYISYLLIAGQLFFPTVSDPFGLGWDLFGTRNWSIDISVIGAEQIWWIAFTALIGGHALSVLIAHQRALQFFRDARRAALSQVPMTMAMVGLTVLSLWILSQPITE</sequence>
<feature type="transmembrane region" description="Helical" evidence="1">
    <location>
        <begin position="412"/>
        <end position="431"/>
    </location>
</feature>
<accession>A0A1I7KLJ7</accession>
<feature type="transmembrane region" description="Helical" evidence="1">
    <location>
        <begin position="373"/>
        <end position="392"/>
    </location>
</feature>
<gene>
    <name evidence="3" type="ORF">SAMN04487955_12510</name>
</gene>
<keyword evidence="1" id="KW-0812">Transmembrane</keyword>
<feature type="transmembrane region" description="Helical" evidence="1">
    <location>
        <begin position="348"/>
        <end position="366"/>
    </location>
</feature>
<dbReference type="STRING" id="463301.SAMN04487955_12510"/>